<dbReference type="GO" id="GO:0003743">
    <property type="term" value="F:translation initiation factor activity"/>
    <property type="evidence" value="ECO:0007669"/>
    <property type="project" value="UniProtKB-KW"/>
</dbReference>
<dbReference type="AlphaFoldDB" id="A0AAJ0GG81"/>
<feature type="compositionally biased region" description="Basic and acidic residues" evidence="6">
    <location>
        <begin position="755"/>
        <end position="764"/>
    </location>
</feature>
<reference evidence="7" key="1">
    <citation type="submission" date="2023-04" db="EMBL/GenBank/DDBJ databases">
        <title>Black Yeasts Isolated from many extreme environments.</title>
        <authorList>
            <person name="Coleine C."/>
            <person name="Stajich J.E."/>
            <person name="Selbmann L."/>
        </authorList>
    </citation>
    <scope>NUCLEOTIDE SEQUENCE</scope>
    <source>
        <strain evidence="7">CCFEE 5312</strain>
    </source>
</reference>
<comment type="subcellular location">
    <subcellularLocation>
        <location evidence="1">Nucleus</location>
    </subcellularLocation>
</comment>
<dbReference type="Pfam" id="PF02724">
    <property type="entry name" value="CDC45"/>
    <property type="match status" value="1"/>
</dbReference>
<comment type="caution">
    <text evidence="7">The sequence shown here is derived from an EMBL/GenBank/DDBJ whole genome shotgun (WGS) entry which is preliminary data.</text>
</comment>
<evidence type="ECO:0000256" key="2">
    <source>
        <dbReference type="ARBA" id="ARBA00010727"/>
    </source>
</evidence>
<keyword evidence="7" id="KW-0396">Initiation factor</keyword>
<evidence type="ECO:0000313" key="8">
    <source>
        <dbReference type="Proteomes" id="UP001271007"/>
    </source>
</evidence>
<dbReference type="GO" id="GO:0003682">
    <property type="term" value="F:chromatin binding"/>
    <property type="evidence" value="ECO:0007669"/>
    <property type="project" value="TreeGrafter"/>
</dbReference>
<dbReference type="GO" id="GO:1902977">
    <property type="term" value="P:mitotic DNA replication preinitiation complex assembly"/>
    <property type="evidence" value="ECO:0007669"/>
    <property type="project" value="TreeGrafter"/>
</dbReference>
<name>A0AAJ0GG81_9PEZI</name>
<gene>
    <name evidence="7" type="primary">CDC45</name>
    <name evidence="7" type="ORF">LTR09_001985</name>
</gene>
<feature type="region of interest" description="Disordered" evidence="6">
    <location>
        <begin position="219"/>
        <end position="310"/>
    </location>
</feature>
<keyword evidence="8" id="KW-1185">Reference proteome</keyword>
<dbReference type="InterPro" id="IPR003874">
    <property type="entry name" value="CDC45"/>
</dbReference>
<keyword evidence="3" id="KW-0235">DNA replication</keyword>
<feature type="compositionally biased region" description="Basic and acidic residues" evidence="6">
    <location>
        <begin position="784"/>
        <end position="795"/>
    </location>
</feature>
<organism evidence="7 8">
    <name type="scientific">Extremus antarcticus</name>
    <dbReference type="NCBI Taxonomy" id="702011"/>
    <lineage>
        <taxon>Eukaryota</taxon>
        <taxon>Fungi</taxon>
        <taxon>Dikarya</taxon>
        <taxon>Ascomycota</taxon>
        <taxon>Pezizomycotina</taxon>
        <taxon>Dothideomycetes</taxon>
        <taxon>Dothideomycetidae</taxon>
        <taxon>Mycosphaerellales</taxon>
        <taxon>Extremaceae</taxon>
        <taxon>Extremus</taxon>
    </lineage>
</organism>
<evidence type="ECO:0000256" key="4">
    <source>
        <dbReference type="ARBA" id="ARBA00023242"/>
    </source>
</evidence>
<accession>A0AAJ0GG81</accession>
<feature type="compositionally biased region" description="Basic residues" evidence="6">
    <location>
        <begin position="765"/>
        <end position="783"/>
    </location>
</feature>
<evidence type="ECO:0000313" key="7">
    <source>
        <dbReference type="EMBL" id="KAK3056947.1"/>
    </source>
</evidence>
<protein>
    <submittedName>
        <fullName evidence="7">DNA replication initiation factor cdc45</fullName>
    </submittedName>
</protein>
<dbReference type="Proteomes" id="UP001271007">
    <property type="component" value="Unassembled WGS sequence"/>
</dbReference>
<keyword evidence="5" id="KW-0131">Cell cycle</keyword>
<evidence type="ECO:0000256" key="3">
    <source>
        <dbReference type="ARBA" id="ARBA00022705"/>
    </source>
</evidence>
<keyword evidence="4" id="KW-0539">Nucleus</keyword>
<evidence type="ECO:0000256" key="1">
    <source>
        <dbReference type="ARBA" id="ARBA00004123"/>
    </source>
</evidence>
<feature type="region of interest" description="Disordered" evidence="6">
    <location>
        <begin position="748"/>
        <end position="837"/>
    </location>
</feature>
<evidence type="ECO:0000256" key="5">
    <source>
        <dbReference type="ARBA" id="ARBA00023306"/>
    </source>
</evidence>
<dbReference type="GO" id="GO:0031261">
    <property type="term" value="C:DNA replication preinitiation complex"/>
    <property type="evidence" value="ECO:0007669"/>
    <property type="project" value="TreeGrafter"/>
</dbReference>
<dbReference type="GO" id="GO:0006270">
    <property type="term" value="P:DNA replication initiation"/>
    <property type="evidence" value="ECO:0007669"/>
    <property type="project" value="InterPro"/>
</dbReference>
<dbReference type="PANTHER" id="PTHR10507:SF0">
    <property type="entry name" value="CELL DIVISION CONTROL PROTEIN 45 HOMOLOG"/>
    <property type="match status" value="1"/>
</dbReference>
<comment type="similarity">
    <text evidence="2">Belongs to the CDC45 family.</text>
</comment>
<dbReference type="GO" id="GO:0003697">
    <property type="term" value="F:single-stranded DNA binding"/>
    <property type="evidence" value="ECO:0007669"/>
    <property type="project" value="TreeGrafter"/>
</dbReference>
<dbReference type="PANTHER" id="PTHR10507">
    <property type="entry name" value="CDC45-RELATED PROTEIN"/>
    <property type="match status" value="1"/>
</dbReference>
<keyword evidence="7" id="KW-0648">Protein biosynthesis</keyword>
<sequence>MYIPHQQISQLYTELVRITHPLSPPVLILTALTVDSLCAARILATLLKRDYITHKTQPVSGYSDLQQIGQDLILPLTRQRGGDGGVVVCLGVGGLVDLEETLGLDGSSQAANGGDAEDMRDHGVEVWCIDARRPWNLQNLFGSGVSAAVLPGHDALTEARRNGVDHGKVLPTYKSGKGGVIVWVDDDIGNDLAAEREALAELQNMPEIDEQDLLLEGANSDDEDELSSSQSKKRRASDLDEDEAGASDEEERPRQRRRSNSSTPIPSSPHEHPQSAQVAFDSTPPTSSQPRCPVAMPSSPPKPPSQRQLKRQLLKLRRKHEATLDAYYSLGTSYSDPVSSMLYSLASDLGREDNDLLWLAIVGISSVELSPFSQPLKWSDNRHSRMLDRTEQRRDALRDEVRRLNPISDAELRRSQSMGESIIPSNARSSSDFSIRLSPEPKFLLVRHWSLIDSMRHSPFLSTRLHIWNESGQKRLNKLLAKMGVSLQEAGKGYLHMDMALKQSLRSRILKFAEQYNLEGLIPGDDGRSGYEGWGFVRSWGYNTTLSAVDVAVVVGAILEVGPELHNNSLDMRLDRHGPDMKYGARMRASGPTPPDSEEEGYGPDGQLVKAAEAPDWTTYRFFAALDALSPTTSSPTQGLKVLLAHIPTAQNLHRAILRTGSMLIAKKRIRSLKEFKMGVVNEGQDVQLFTHPGALTQLSAWVQEAIAVQEAENGRQMNNAREKALVLACLDESRSVYVVVGLGPGGAGGKRIRSKAEIKEREEKKKRKNAAKVAKKAEKARKRAEAKQLRREIMEANGLLDSDDEGQESDETESEASSSDGSDSEDDGEVAEARKQRGYGLNRFGQAFQEVVEETGARVRIDSFEHSVVEVRKDDFPGFLETLSGMKVVG</sequence>
<proteinExistence type="inferred from homology"/>
<evidence type="ECO:0000256" key="6">
    <source>
        <dbReference type="SAM" id="MobiDB-lite"/>
    </source>
</evidence>
<feature type="region of interest" description="Disordered" evidence="6">
    <location>
        <begin position="585"/>
        <end position="605"/>
    </location>
</feature>
<dbReference type="EMBL" id="JAWDJX010000004">
    <property type="protein sequence ID" value="KAK3056947.1"/>
    <property type="molecule type" value="Genomic_DNA"/>
</dbReference>
<dbReference type="GO" id="GO:0003688">
    <property type="term" value="F:DNA replication origin binding"/>
    <property type="evidence" value="ECO:0007669"/>
    <property type="project" value="TreeGrafter"/>
</dbReference>
<feature type="compositionally biased region" description="Acidic residues" evidence="6">
    <location>
        <begin position="802"/>
        <end position="815"/>
    </location>
</feature>
<dbReference type="GO" id="GO:0000727">
    <property type="term" value="P:double-strand break repair via break-induced replication"/>
    <property type="evidence" value="ECO:0007669"/>
    <property type="project" value="TreeGrafter"/>
</dbReference>
<feature type="compositionally biased region" description="Acidic residues" evidence="6">
    <location>
        <begin position="239"/>
        <end position="250"/>
    </location>
</feature>